<feature type="chain" id="PRO_5038884621" description="Proteinase inhibitor I42 chagasin domain-containing protein" evidence="1">
    <location>
        <begin position="24"/>
        <end position="140"/>
    </location>
</feature>
<reference evidence="2" key="1">
    <citation type="submission" date="2020-02" db="EMBL/GenBank/DDBJ databases">
        <authorList>
            <person name="Meier V. D."/>
        </authorList>
    </citation>
    <scope>NUCLEOTIDE SEQUENCE</scope>
    <source>
        <strain evidence="2">AVDCRST_MAG10</strain>
    </source>
</reference>
<sequence length="140" mass="14999">MGRARARATGGCIVALAADPALARVLTLSVVRCVGGTEECMGRESIEPVLWAVAGCLFEVSLPERAGTSWHWADPPPGVTLLGESVRGDQRHFRFRAEAEGAARGEVALRFRARTTERAVLLRSVVVHVAPEQDPTEPGT</sequence>
<evidence type="ECO:0000313" key="2">
    <source>
        <dbReference type="EMBL" id="CAA9275216.1"/>
    </source>
</evidence>
<name>A0A6J4JDG1_9ACTN</name>
<proteinExistence type="predicted"/>
<evidence type="ECO:0000256" key="1">
    <source>
        <dbReference type="SAM" id="SignalP"/>
    </source>
</evidence>
<dbReference type="AlphaFoldDB" id="A0A6J4JDG1"/>
<dbReference type="EMBL" id="CADCTB010000213">
    <property type="protein sequence ID" value="CAA9275216.1"/>
    <property type="molecule type" value="Genomic_DNA"/>
</dbReference>
<feature type="signal peptide" evidence="1">
    <location>
        <begin position="1"/>
        <end position="23"/>
    </location>
</feature>
<evidence type="ECO:0008006" key="3">
    <source>
        <dbReference type="Google" id="ProtNLM"/>
    </source>
</evidence>
<organism evidence="2">
    <name type="scientific">uncultured Acidimicrobiales bacterium</name>
    <dbReference type="NCBI Taxonomy" id="310071"/>
    <lineage>
        <taxon>Bacteria</taxon>
        <taxon>Bacillati</taxon>
        <taxon>Actinomycetota</taxon>
        <taxon>Acidimicrobiia</taxon>
        <taxon>Acidimicrobiales</taxon>
        <taxon>environmental samples</taxon>
    </lineage>
</organism>
<protein>
    <recommendedName>
        <fullName evidence="3">Proteinase inhibitor I42 chagasin domain-containing protein</fullName>
    </recommendedName>
</protein>
<accession>A0A6J4JDG1</accession>
<gene>
    <name evidence="2" type="ORF">AVDCRST_MAG10-3551</name>
</gene>
<keyword evidence="1" id="KW-0732">Signal</keyword>